<dbReference type="AlphaFoldDB" id="A0A1G7FYF3"/>
<dbReference type="Gene3D" id="1.20.5.320">
    <property type="entry name" value="6-Phosphogluconate Dehydrogenase, domain 3"/>
    <property type="match status" value="1"/>
</dbReference>
<dbReference type="GO" id="GO:0030246">
    <property type="term" value="F:carbohydrate binding"/>
    <property type="evidence" value="ECO:0007669"/>
    <property type="project" value="InterPro"/>
</dbReference>
<protein>
    <submittedName>
        <fullName evidence="2">Carbohydrate binding domain-containing protein</fullName>
    </submittedName>
</protein>
<evidence type="ECO:0000313" key="3">
    <source>
        <dbReference type="Proteomes" id="UP000182427"/>
    </source>
</evidence>
<keyword evidence="3" id="KW-1185">Reference proteome</keyword>
<accession>A0A1G7FYF3</accession>
<sequence length="216" mass="22782">MEHCKENCTCECHRCDCCIRFREGWNAGSIYRPCDAVPYNGSSYAAIHWNQNDPPPSPNWALIASKGDTGPAGPQGEVGPRGPAGPSTSSETFVSYATAIVNFGNDGADFAQIKLPAGSYVIWATVQLRNTDNDPQSWGIELSATNGASIQGNVSGRIAALPESSIQVVPILATCESPTSGTTVTFRGFGFNISVYPNNGGRTCSIAAMPSPIVYA</sequence>
<dbReference type="EMBL" id="LT629690">
    <property type="protein sequence ID" value="SDE80943.1"/>
    <property type="molecule type" value="Genomic_DNA"/>
</dbReference>
<dbReference type="Proteomes" id="UP000182427">
    <property type="component" value="Chromosome I"/>
</dbReference>
<dbReference type="InterPro" id="IPR036573">
    <property type="entry name" value="CBM_sf_5/12"/>
</dbReference>
<dbReference type="GO" id="GO:0005975">
    <property type="term" value="P:carbohydrate metabolic process"/>
    <property type="evidence" value="ECO:0007669"/>
    <property type="project" value="InterPro"/>
</dbReference>
<feature type="region of interest" description="Disordered" evidence="1">
    <location>
        <begin position="65"/>
        <end position="90"/>
    </location>
</feature>
<name>A0A1G7FYF3_9BACT</name>
<evidence type="ECO:0000313" key="2">
    <source>
        <dbReference type="EMBL" id="SDE80943.1"/>
    </source>
</evidence>
<dbReference type="CDD" id="cd12215">
    <property type="entry name" value="ChiC_BD"/>
    <property type="match status" value="1"/>
</dbReference>
<dbReference type="Gene3D" id="2.10.10.20">
    <property type="entry name" value="Carbohydrate-binding module superfamily 5/12"/>
    <property type="match status" value="1"/>
</dbReference>
<dbReference type="GO" id="GO:0004553">
    <property type="term" value="F:hydrolase activity, hydrolyzing O-glycosyl compounds"/>
    <property type="evidence" value="ECO:0007669"/>
    <property type="project" value="InterPro"/>
</dbReference>
<dbReference type="SUPFAM" id="SSF51055">
    <property type="entry name" value="Carbohydrate binding domain"/>
    <property type="match status" value="1"/>
</dbReference>
<reference evidence="2 3" key="1">
    <citation type="submission" date="2016-10" db="EMBL/GenBank/DDBJ databases">
        <authorList>
            <person name="de Groot N.N."/>
        </authorList>
    </citation>
    <scope>NUCLEOTIDE SEQUENCE [LARGE SCALE GENOMIC DNA]</scope>
    <source>
        <strain evidence="2 3">GAS232</strain>
    </source>
</reference>
<proteinExistence type="predicted"/>
<organism evidence="2 3">
    <name type="scientific">Terriglobus roseus</name>
    <dbReference type="NCBI Taxonomy" id="392734"/>
    <lineage>
        <taxon>Bacteria</taxon>
        <taxon>Pseudomonadati</taxon>
        <taxon>Acidobacteriota</taxon>
        <taxon>Terriglobia</taxon>
        <taxon>Terriglobales</taxon>
        <taxon>Acidobacteriaceae</taxon>
        <taxon>Terriglobus</taxon>
    </lineage>
</organism>
<dbReference type="GO" id="GO:0005576">
    <property type="term" value="C:extracellular region"/>
    <property type="evidence" value="ECO:0007669"/>
    <property type="project" value="InterPro"/>
</dbReference>
<gene>
    <name evidence="2" type="ORF">SAMN05444167_0492</name>
</gene>
<evidence type="ECO:0000256" key="1">
    <source>
        <dbReference type="SAM" id="MobiDB-lite"/>
    </source>
</evidence>